<evidence type="ECO:0000313" key="2">
    <source>
        <dbReference type="Proteomes" id="UP000054270"/>
    </source>
</evidence>
<dbReference type="EMBL" id="KN817546">
    <property type="protein sequence ID" value="KJA22993.1"/>
    <property type="molecule type" value="Genomic_DNA"/>
</dbReference>
<evidence type="ECO:0000313" key="1">
    <source>
        <dbReference type="EMBL" id="KJA22993.1"/>
    </source>
</evidence>
<reference evidence="2" key="1">
    <citation type="submission" date="2014-04" db="EMBL/GenBank/DDBJ databases">
        <title>Evolutionary Origins and Diversification of the Mycorrhizal Mutualists.</title>
        <authorList>
            <consortium name="DOE Joint Genome Institute"/>
            <consortium name="Mycorrhizal Genomics Consortium"/>
            <person name="Kohler A."/>
            <person name="Kuo A."/>
            <person name="Nagy L.G."/>
            <person name="Floudas D."/>
            <person name="Copeland A."/>
            <person name="Barry K.W."/>
            <person name="Cichocki N."/>
            <person name="Veneault-Fourrey C."/>
            <person name="LaButti K."/>
            <person name="Lindquist E.A."/>
            <person name="Lipzen A."/>
            <person name="Lundell T."/>
            <person name="Morin E."/>
            <person name="Murat C."/>
            <person name="Riley R."/>
            <person name="Ohm R."/>
            <person name="Sun H."/>
            <person name="Tunlid A."/>
            <person name="Henrissat B."/>
            <person name="Grigoriev I.V."/>
            <person name="Hibbett D.S."/>
            <person name="Martin F."/>
        </authorList>
    </citation>
    <scope>NUCLEOTIDE SEQUENCE [LARGE SCALE GENOMIC DNA]</scope>
    <source>
        <strain evidence="2">FD-334 SS-4</strain>
    </source>
</reference>
<keyword evidence="2" id="KW-1185">Reference proteome</keyword>
<proteinExistence type="predicted"/>
<dbReference type="AlphaFoldDB" id="A0A0D2MH80"/>
<organism evidence="1 2">
    <name type="scientific">Hypholoma sublateritium (strain FD-334 SS-4)</name>
    <dbReference type="NCBI Taxonomy" id="945553"/>
    <lineage>
        <taxon>Eukaryota</taxon>
        <taxon>Fungi</taxon>
        <taxon>Dikarya</taxon>
        <taxon>Basidiomycota</taxon>
        <taxon>Agaricomycotina</taxon>
        <taxon>Agaricomycetes</taxon>
        <taxon>Agaricomycetidae</taxon>
        <taxon>Agaricales</taxon>
        <taxon>Agaricineae</taxon>
        <taxon>Strophariaceae</taxon>
        <taxon>Hypholoma</taxon>
    </lineage>
</organism>
<gene>
    <name evidence="1" type="ORF">HYPSUDRAFT_54631</name>
</gene>
<protein>
    <submittedName>
        <fullName evidence="1">Uncharacterized protein</fullName>
    </submittedName>
</protein>
<name>A0A0D2MH80_HYPSF</name>
<sequence length="492" mass="54028">MPISATAQASKTCEVGATGTASKTKLSISIVATVCTAGPASPVALHAVRSYTVRCQKVNVLKLMWAERGPEALPQSLGLANFKHIAKKGIIEAVTLDMDTSDVVGVVVDNIRGYLPSGVDTNSLPSLSYSSSKEKKQPDDNLGKRSRRVQAALLLVLHDAVGHGHQRARTSTVVGRGSQAALIDLNRRGSDVGGRCMLAYIGAQSKTQNLKNEEHQHGPRAMINSYKHTFVFLVPLSSSMLYMLALPRRPLNLLLFSFSPARRELRPMALLVWLSLSSMVKRGGGERNGTRKHSNGALAGRCDGWTTARMLKLEMASERGDYAARTPNIVEYIFDHVGEKHLDWMVLTLSRKLFSCVIYRGEEEERTVEKAEERLNGPRTTLATNNCHNPTKSKVAECSVREIFYSRRLGRLLVEANSVSNEVADRPVSFCCNAADASWSFDRHTRRLFLAPDEFDFANTTTTADGPLVMGSWARYSCGSFAFRVVARAPLT</sequence>
<accession>A0A0D2MH80</accession>
<dbReference type="Proteomes" id="UP000054270">
    <property type="component" value="Unassembled WGS sequence"/>
</dbReference>